<sequence length="52" mass="6207">MLAESMQEEFEGSKNPMGEQEMFNRHVLSFSPFWEWGRLPLYLEKIHCFGIV</sequence>
<protein>
    <submittedName>
        <fullName evidence="1">Uncharacterized protein</fullName>
    </submittedName>
</protein>
<evidence type="ECO:0000313" key="2">
    <source>
        <dbReference type="Proteomes" id="UP000828390"/>
    </source>
</evidence>
<gene>
    <name evidence="1" type="ORF">DPMN_178595</name>
</gene>
<reference evidence="1" key="2">
    <citation type="submission" date="2020-11" db="EMBL/GenBank/DDBJ databases">
        <authorList>
            <person name="McCartney M.A."/>
            <person name="Auch B."/>
            <person name="Kono T."/>
            <person name="Mallez S."/>
            <person name="Becker A."/>
            <person name="Gohl D.M."/>
            <person name="Silverstein K.A.T."/>
            <person name="Koren S."/>
            <person name="Bechman K.B."/>
            <person name="Herman A."/>
            <person name="Abrahante J.E."/>
            <person name="Garbe J."/>
        </authorList>
    </citation>
    <scope>NUCLEOTIDE SEQUENCE</scope>
    <source>
        <strain evidence="1">Duluth1</strain>
        <tissue evidence="1">Whole animal</tissue>
    </source>
</reference>
<accession>A0A9D4ECH4</accession>
<dbReference type="Proteomes" id="UP000828390">
    <property type="component" value="Unassembled WGS sequence"/>
</dbReference>
<proteinExistence type="predicted"/>
<dbReference type="AlphaFoldDB" id="A0A9D4ECH4"/>
<dbReference type="EMBL" id="JAIWYP010000009">
    <property type="protein sequence ID" value="KAH3777158.1"/>
    <property type="molecule type" value="Genomic_DNA"/>
</dbReference>
<reference evidence="1" key="1">
    <citation type="journal article" date="2019" name="bioRxiv">
        <title>The Genome of the Zebra Mussel, Dreissena polymorpha: A Resource for Invasive Species Research.</title>
        <authorList>
            <person name="McCartney M.A."/>
            <person name="Auch B."/>
            <person name="Kono T."/>
            <person name="Mallez S."/>
            <person name="Zhang Y."/>
            <person name="Obille A."/>
            <person name="Becker A."/>
            <person name="Abrahante J.E."/>
            <person name="Garbe J."/>
            <person name="Badalamenti J.P."/>
            <person name="Herman A."/>
            <person name="Mangelson H."/>
            <person name="Liachko I."/>
            <person name="Sullivan S."/>
            <person name="Sone E.D."/>
            <person name="Koren S."/>
            <person name="Silverstein K.A.T."/>
            <person name="Beckman K.B."/>
            <person name="Gohl D.M."/>
        </authorList>
    </citation>
    <scope>NUCLEOTIDE SEQUENCE</scope>
    <source>
        <strain evidence="1">Duluth1</strain>
        <tissue evidence="1">Whole animal</tissue>
    </source>
</reference>
<name>A0A9D4ECH4_DREPO</name>
<evidence type="ECO:0000313" key="1">
    <source>
        <dbReference type="EMBL" id="KAH3777158.1"/>
    </source>
</evidence>
<comment type="caution">
    <text evidence="1">The sequence shown here is derived from an EMBL/GenBank/DDBJ whole genome shotgun (WGS) entry which is preliminary data.</text>
</comment>
<organism evidence="1 2">
    <name type="scientific">Dreissena polymorpha</name>
    <name type="common">Zebra mussel</name>
    <name type="synonym">Mytilus polymorpha</name>
    <dbReference type="NCBI Taxonomy" id="45954"/>
    <lineage>
        <taxon>Eukaryota</taxon>
        <taxon>Metazoa</taxon>
        <taxon>Spiralia</taxon>
        <taxon>Lophotrochozoa</taxon>
        <taxon>Mollusca</taxon>
        <taxon>Bivalvia</taxon>
        <taxon>Autobranchia</taxon>
        <taxon>Heteroconchia</taxon>
        <taxon>Euheterodonta</taxon>
        <taxon>Imparidentia</taxon>
        <taxon>Neoheterodontei</taxon>
        <taxon>Myida</taxon>
        <taxon>Dreissenoidea</taxon>
        <taxon>Dreissenidae</taxon>
        <taxon>Dreissena</taxon>
    </lineage>
</organism>
<keyword evidence="2" id="KW-1185">Reference proteome</keyword>